<evidence type="ECO:0000256" key="5">
    <source>
        <dbReference type="ARBA" id="ARBA00023136"/>
    </source>
</evidence>
<evidence type="ECO:0000256" key="4">
    <source>
        <dbReference type="ARBA" id="ARBA00022989"/>
    </source>
</evidence>
<dbReference type="Gene3D" id="3.90.226.10">
    <property type="entry name" value="2-enoyl-CoA Hydratase, Chain A, domain 1"/>
    <property type="match status" value="1"/>
</dbReference>
<feature type="transmembrane region" description="Helical" evidence="7">
    <location>
        <begin position="82"/>
        <end position="105"/>
    </location>
</feature>
<feature type="domain" description="RDD" evidence="8">
    <location>
        <begin position="42"/>
        <end position="166"/>
    </location>
</feature>
<feature type="transmembrane region" description="Helical" evidence="7">
    <location>
        <begin position="197"/>
        <end position="219"/>
    </location>
</feature>
<evidence type="ECO:0000256" key="2">
    <source>
        <dbReference type="ARBA" id="ARBA00022475"/>
    </source>
</evidence>
<evidence type="ECO:0000256" key="3">
    <source>
        <dbReference type="ARBA" id="ARBA00022692"/>
    </source>
</evidence>
<proteinExistence type="predicted"/>
<feature type="transmembrane region" description="Helical" evidence="7">
    <location>
        <begin position="134"/>
        <end position="153"/>
    </location>
</feature>
<protein>
    <submittedName>
        <fullName evidence="9">Putative RDD family membrane protein YckC</fullName>
    </submittedName>
</protein>
<dbReference type="GO" id="GO:0005886">
    <property type="term" value="C:plasma membrane"/>
    <property type="evidence" value="ECO:0007669"/>
    <property type="project" value="UniProtKB-SubCell"/>
</dbReference>
<comment type="subcellular location">
    <subcellularLocation>
        <location evidence="1">Cell membrane</location>
        <topology evidence="1">Multi-pass membrane protein</topology>
    </subcellularLocation>
</comment>
<evidence type="ECO:0000259" key="8">
    <source>
        <dbReference type="Pfam" id="PF06271"/>
    </source>
</evidence>
<dbReference type="RefSeq" id="WP_208115110.1">
    <property type="nucleotide sequence ID" value="NZ_SNXS01000011.1"/>
</dbReference>
<feature type="transmembrane region" description="Helical" evidence="7">
    <location>
        <begin position="231"/>
        <end position="252"/>
    </location>
</feature>
<evidence type="ECO:0000256" key="7">
    <source>
        <dbReference type="SAM" id="Phobius"/>
    </source>
</evidence>
<sequence length="686" mass="74310">MAKPIAFGIVMDAEDDDMQTRPPPFQAPPPASRPAPPARQPAGMAARLCAFLLDALLMLALSAPLMWLAYREPIARLDDVRPLSMAINWLLPGLICILFWCWQGATPGKLLAGIRVIDMRTGARPGLWQSLLRWLGYFVSALPLGLGLLWAAIDPDKRAWHDRLAGTQVVRRRPRNNDEPGYFAAHWRGEQSLVQSFWLNNMLLSVPLAFALTGLMTWISMKGEALQAGSIAMLIGWPLMLIVDVWCIVGAWRAAAAYRRIGGSALWANLARLCLALGALQTLASALIGFAPQSGEFLQMARGIDPIGQAVLKLSDDGRTLRLEGPIGMGDATRLQRLLTTAPQPVRLVELASPGGRVHEAERMVALVRKVGADTRAVGGCESACTLVFLAGTQRQLMPGAQLGFHRASSGTYNPVFDEVANQHLAGTYRDMGLPESFISRTLRTPAHSMWYPASEELASHALIAALPQTLDVTLPDGDSVSTIDFKEALRGNPAWYRLEMRYPGLLTTAAARMQQARAAGGGEAAQQGAALEVLAGHMPELLLGGPPELRHRYLLVLKAQLQAAQTGGGGLCQALLAGQLNQRRHLPVELQARETAWLIAAADAPAMRRLPAPPSALELEVVRRDLSVPVPGLLQGVWAPASAQAPRPCEQVIRALNEVAALPAAQRELAQRLMFQRLEAPRLQS</sequence>
<feature type="transmembrane region" description="Helical" evidence="7">
    <location>
        <begin position="273"/>
        <end position="291"/>
    </location>
</feature>
<keyword evidence="4 7" id="KW-1133">Transmembrane helix</keyword>
<dbReference type="InterPro" id="IPR029045">
    <property type="entry name" value="ClpP/crotonase-like_dom_sf"/>
</dbReference>
<dbReference type="EMBL" id="SNXS01000011">
    <property type="protein sequence ID" value="TDP61601.1"/>
    <property type="molecule type" value="Genomic_DNA"/>
</dbReference>
<feature type="region of interest" description="Disordered" evidence="6">
    <location>
        <begin position="15"/>
        <end position="40"/>
    </location>
</feature>
<dbReference type="AlphaFoldDB" id="A0A4V3CSQ5"/>
<dbReference type="PANTHER" id="PTHR36115:SF4">
    <property type="entry name" value="MEMBRANE PROTEIN"/>
    <property type="match status" value="1"/>
</dbReference>
<feature type="compositionally biased region" description="Pro residues" evidence="6">
    <location>
        <begin position="21"/>
        <end position="39"/>
    </location>
</feature>
<comment type="caution">
    <text evidence="9">The sequence shown here is derived from an EMBL/GenBank/DDBJ whole genome shotgun (WGS) entry which is preliminary data.</text>
</comment>
<organism evidence="9 10">
    <name type="scientific">Roseateles toxinivorans</name>
    <dbReference type="NCBI Taxonomy" id="270368"/>
    <lineage>
        <taxon>Bacteria</taxon>
        <taxon>Pseudomonadati</taxon>
        <taxon>Pseudomonadota</taxon>
        <taxon>Betaproteobacteria</taxon>
        <taxon>Burkholderiales</taxon>
        <taxon>Sphaerotilaceae</taxon>
        <taxon>Roseateles</taxon>
    </lineage>
</organism>
<name>A0A4V3CSQ5_9BURK</name>
<dbReference type="InterPro" id="IPR051791">
    <property type="entry name" value="Pra-immunoreactive"/>
</dbReference>
<dbReference type="Proteomes" id="UP000295361">
    <property type="component" value="Unassembled WGS sequence"/>
</dbReference>
<dbReference type="SUPFAM" id="SSF52096">
    <property type="entry name" value="ClpP/crotonase"/>
    <property type="match status" value="1"/>
</dbReference>
<evidence type="ECO:0000313" key="9">
    <source>
        <dbReference type="EMBL" id="TDP61601.1"/>
    </source>
</evidence>
<evidence type="ECO:0000313" key="10">
    <source>
        <dbReference type="Proteomes" id="UP000295361"/>
    </source>
</evidence>
<evidence type="ECO:0000256" key="1">
    <source>
        <dbReference type="ARBA" id="ARBA00004651"/>
    </source>
</evidence>
<gene>
    <name evidence="9" type="ORF">DES47_11118</name>
</gene>
<dbReference type="InParanoid" id="A0A4V3CSQ5"/>
<evidence type="ECO:0000256" key="6">
    <source>
        <dbReference type="SAM" id="MobiDB-lite"/>
    </source>
</evidence>
<dbReference type="InterPro" id="IPR010432">
    <property type="entry name" value="RDD"/>
</dbReference>
<dbReference type="Pfam" id="PF06271">
    <property type="entry name" value="RDD"/>
    <property type="match status" value="1"/>
</dbReference>
<keyword evidence="10" id="KW-1185">Reference proteome</keyword>
<dbReference type="PANTHER" id="PTHR36115">
    <property type="entry name" value="PROLINE-RICH ANTIGEN HOMOLOG-RELATED"/>
    <property type="match status" value="1"/>
</dbReference>
<reference evidence="9 10" key="1">
    <citation type="submission" date="2019-03" db="EMBL/GenBank/DDBJ databases">
        <title>Genomic Encyclopedia of Type Strains, Phase IV (KMG-IV): sequencing the most valuable type-strain genomes for metagenomic binning, comparative biology and taxonomic classification.</title>
        <authorList>
            <person name="Goeker M."/>
        </authorList>
    </citation>
    <scope>NUCLEOTIDE SEQUENCE [LARGE SCALE GENOMIC DNA]</scope>
    <source>
        <strain evidence="9 10">DSM 16998</strain>
    </source>
</reference>
<accession>A0A4V3CSQ5</accession>
<keyword evidence="5 7" id="KW-0472">Membrane</keyword>
<keyword evidence="3 7" id="KW-0812">Transmembrane</keyword>
<keyword evidence="2" id="KW-1003">Cell membrane</keyword>
<feature type="transmembrane region" description="Helical" evidence="7">
    <location>
        <begin position="44"/>
        <end position="70"/>
    </location>
</feature>